<dbReference type="PANTHER" id="PTHR22754">
    <property type="entry name" value="DISCO-INTERACTING PROTEIN 2 DIP2 -RELATED"/>
    <property type="match status" value="1"/>
</dbReference>
<proteinExistence type="inferred from homology"/>
<dbReference type="SUPFAM" id="SSF56801">
    <property type="entry name" value="Acetyl-CoA synthetase-like"/>
    <property type="match status" value="1"/>
</dbReference>
<dbReference type="InterPro" id="IPR020845">
    <property type="entry name" value="AMP-binding_CS"/>
</dbReference>
<dbReference type="EMBL" id="JAAXOP010000001">
    <property type="protein sequence ID" value="NKY48745.1"/>
    <property type="molecule type" value="Genomic_DNA"/>
</dbReference>
<feature type="domain" description="AMP-dependent synthetase/ligase" evidence="2">
    <location>
        <begin position="32"/>
        <end position="406"/>
    </location>
</feature>
<dbReference type="GO" id="GO:0070566">
    <property type="term" value="F:adenylyltransferase activity"/>
    <property type="evidence" value="ECO:0007669"/>
    <property type="project" value="TreeGrafter"/>
</dbReference>
<comment type="caution">
    <text evidence="3">The sequence shown here is derived from an EMBL/GenBank/DDBJ whole genome shotgun (WGS) entry which is preliminary data.</text>
</comment>
<dbReference type="Gene3D" id="3.40.50.12780">
    <property type="entry name" value="N-terminal domain of ligase-like"/>
    <property type="match status" value="1"/>
</dbReference>
<dbReference type="Pfam" id="PF00501">
    <property type="entry name" value="AMP-binding"/>
    <property type="match status" value="1"/>
</dbReference>
<reference evidence="3 4" key="1">
    <citation type="submission" date="2020-04" db="EMBL/GenBank/DDBJ databases">
        <title>MicrobeNet Type strains.</title>
        <authorList>
            <person name="Nicholson A.C."/>
        </authorList>
    </citation>
    <scope>NUCLEOTIDE SEQUENCE [LARGE SCALE GENOMIC DNA]</scope>
    <source>
        <strain evidence="3 4">JCM 12354</strain>
    </source>
</reference>
<accession>A0A846XTA5</accession>
<evidence type="ECO:0000256" key="1">
    <source>
        <dbReference type="ARBA" id="ARBA00006432"/>
    </source>
</evidence>
<comment type="similarity">
    <text evidence="1">Belongs to the ATP-dependent AMP-binding enzyme family.</text>
</comment>
<sequence>MRRAADEQAVTGLLDWLAYDGSERGWTIADNGAWRHVPYPSLARQVRRVAAACLESGVRPGAVVSIVESAPERFMANFFGVLAAGATPNPLAPPLPLQPEGAYRQQLSALLAAASPSAIIVADELAAVVHPVVESSGGITIVGESTVAPAVSELPGCAPDRVGLLQFTSGSSGSPKAVRVSVANLEANCAAIDRWLEFRPTDRIATWLPPYHDMGLIGCIITPTILNLDIQAMTPIDFIRDPLSWLSCFGRDGATITATPNFALGYLLRKMTDEALAEMDFDTWRVMIVGAERIDPLVLRDFAKRLAPYGFDPRTPCPAYGLAEGTLAVSGLRPAETVRTIAVTPESGAVQGPSDLLSAPLEDGRRWLVGCGAPLDGVTARLADNDEFPGAPAELIVGGPSVAQEYQTAAGTRDLARAGNGDLATGDAGLLVEGQLYPIGRVGDAVKVRGRTVYAEDIEAAVVEAFGVSANRVVALAGNAFGAARVAVLVEDKPVEAVRLRQVLAGQLGTETSLRLFIGDRGLIARTTSGKPRRRVMWNRLLEGEFDTLERS</sequence>
<dbReference type="PANTHER" id="PTHR22754:SF32">
    <property type="entry name" value="DISCO-INTERACTING PROTEIN 2"/>
    <property type="match status" value="1"/>
</dbReference>
<name>A0A846XTA5_9NOCA</name>
<dbReference type="RefSeq" id="WP_084473909.1">
    <property type="nucleotide sequence ID" value="NZ_JAAXOP010000001.1"/>
</dbReference>
<dbReference type="InterPro" id="IPR000873">
    <property type="entry name" value="AMP-dep_synth/lig_dom"/>
</dbReference>
<evidence type="ECO:0000313" key="4">
    <source>
        <dbReference type="Proteomes" id="UP000565711"/>
    </source>
</evidence>
<dbReference type="Gene3D" id="3.30.300.30">
    <property type="match status" value="1"/>
</dbReference>
<dbReference type="GO" id="GO:0006633">
    <property type="term" value="P:fatty acid biosynthetic process"/>
    <property type="evidence" value="ECO:0007669"/>
    <property type="project" value="TreeGrafter"/>
</dbReference>
<dbReference type="PROSITE" id="PS00455">
    <property type="entry name" value="AMP_BINDING"/>
    <property type="match status" value="1"/>
</dbReference>
<dbReference type="InterPro" id="IPR042099">
    <property type="entry name" value="ANL_N_sf"/>
</dbReference>
<dbReference type="InterPro" id="IPR045851">
    <property type="entry name" value="AMP-bd_C_sf"/>
</dbReference>
<evidence type="ECO:0000313" key="3">
    <source>
        <dbReference type="EMBL" id="NKY48745.1"/>
    </source>
</evidence>
<dbReference type="GO" id="GO:0016874">
    <property type="term" value="F:ligase activity"/>
    <property type="evidence" value="ECO:0007669"/>
    <property type="project" value="UniProtKB-KW"/>
</dbReference>
<gene>
    <name evidence="3" type="ORF">HGA08_00785</name>
</gene>
<dbReference type="GO" id="GO:0005886">
    <property type="term" value="C:plasma membrane"/>
    <property type="evidence" value="ECO:0007669"/>
    <property type="project" value="TreeGrafter"/>
</dbReference>
<evidence type="ECO:0000259" key="2">
    <source>
        <dbReference type="Pfam" id="PF00501"/>
    </source>
</evidence>
<dbReference type="Proteomes" id="UP000565711">
    <property type="component" value="Unassembled WGS sequence"/>
</dbReference>
<keyword evidence="3" id="KW-0436">Ligase</keyword>
<dbReference type="AlphaFoldDB" id="A0A846XTA5"/>
<organism evidence="3 4">
    <name type="scientific">Nocardia vermiculata</name>
    <dbReference type="NCBI Taxonomy" id="257274"/>
    <lineage>
        <taxon>Bacteria</taxon>
        <taxon>Bacillati</taxon>
        <taxon>Actinomycetota</taxon>
        <taxon>Actinomycetes</taxon>
        <taxon>Mycobacteriales</taxon>
        <taxon>Nocardiaceae</taxon>
        <taxon>Nocardia</taxon>
    </lineage>
</organism>
<protein>
    <submittedName>
        <fullName evidence="3">Fatty acyl-AMP ligase</fullName>
    </submittedName>
</protein>
<keyword evidence="4" id="KW-1185">Reference proteome</keyword>